<evidence type="ECO:0000256" key="8">
    <source>
        <dbReference type="ARBA" id="ARBA00023002"/>
    </source>
</evidence>
<gene>
    <name evidence="14" type="ORF">Saso_25360</name>
</gene>
<evidence type="ECO:0000256" key="4">
    <source>
        <dbReference type="ARBA" id="ARBA00022519"/>
    </source>
</evidence>
<keyword evidence="3" id="KW-1003">Cell membrane</keyword>
<evidence type="ECO:0000256" key="5">
    <source>
        <dbReference type="ARBA" id="ARBA00022692"/>
    </source>
</evidence>
<keyword evidence="4" id="KW-0997">Cell inner membrane</keyword>
<evidence type="ECO:0000259" key="13">
    <source>
        <dbReference type="Pfam" id="PF00487"/>
    </source>
</evidence>
<evidence type="ECO:0000256" key="6">
    <source>
        <dbReference type="ARBA" id="ARBA00022723"/>
    </source>
</evidence>
<proteinExistence type="inferred from homology"/>
<feature type="domain" description="Fatty acid desaturase" evidence="13">
    <location>
        <begin position="120"/>
        <end position="341"/>
    </location>
</feature>
<keyword evidence="5 12" id="KW-0812">Transmembrane</keyword>
<evidence type="ECO:0000313" key="15">
    <source>
        <dbReference type="Proteomes" id="UP000649259"/>
    </source>
</evidence>
<dbReference type="RefSeq" id="WP_229901147.1">
    <property type="nucleotide sequence ID" value="NZ_BMSI01000002.1"/>
</dbReference>
<dbReference type="PANTHER" id="PTHR38674:SF1">
    <property type="entry name" value="ALKANE 1-MONOOXYGENASE 1"/>
    <property type="match status" value="1"/>
</dbReference>
<keyword evidence="7 12" id="KW-1133">Transmembrane helix</keyword>
<comment type="caution">
    <text evidence="14">The sequence shown here is derived from an EMBL/GenBank/DDBJ whole genome shotgun (WGS) entry which is preliminary data.</text>
</comment>
<evidence type="ECO:0000256" key="11">
    <source>
        <dbReference type="ARBA" id="ARBA00023136"/>
    </source>
</evidence>
<dbReference type="Pfam" id="PF00487">
    <property type="entry name" value="FA_desaturase"/>
    <property type="match status" value="1"/>
</dbReference>
<comment type="subcellular location">
    <subcellularLocation>
        <location evidence="1">Cell inner membrane</location>
        <topology evidence="1">Multi-pass membrane protein</topology>
    </subcellularLocation>
</comment>
<feature type="transmembrane region" description="Helical" evidence="12">
    <location>
        <begin position="45"/>
        <end position="63"/>
    </location>
</feature>
<sequence length="385" mass="43834">MEARRAPDAPEWRDPKRYLWLLALAVPTLPLQAGALVAVTGQGAWWWWGPVFAFVLLPVLDHVTGEDGENPPEAVMKRLESDRYYRWCTYLYLPLQYGALIWACTRWAGGALSVGEGTGLAATTGVVAGVAINTAHELGHKRDRSERQLSRITLAQSGYGHFYVEHNHGHHIRVATPEDPASSRLGESFWRFLPRAVAGSLRSAWHLESRRLQRRGRRTWSRHNQILTAWSLTVVLFAALTTTFGPAVLPYLLLQAVLGFCLLETVNYLEHYGLLRERLADGRYERVSPRHSWNSNHTVSNLFLFQLQRHSDHHANPLRRYQTLRHFEESPQLPSGYATMIVVAWCPPLWRRIMDPRLEQHYGDLRKAHVRPAENASGTKAAPRA</sequence>
<keyword evidence="9" id="KW-0408">Iron</keyword>
<evidence type="ECO:0000256" key="9">
    <source>
        <dbReference type="ARBA" id="ARBA00023004"/>
    </source>
</evidence>
<keyword evidence="11 12" id="KW-0472">Membrane</keyword>
<evidence type="ECO:0000256" key="12">
    <source>
        <dbReference type="SAM" id="Phobius"/>
    </source>
</evidence>
<feature type="transmembrane region" description="Helical" evidence="12">
    <location>
        <begin position="226"/>
        <end position="245"/>
    </location>
</feature>
<evidence type="ECO:0000256" key="1">
    <source>
        <dbReference type="ARBA" id="ARBA00004429"/>
    </source>
</evidence>
<dbReference type="InterPro" id="IPR005804">
    <property type="entry name" value="FA_desaturase_dom"/>
</dbReference>
<dbReference type="EMBL" id="BNEB01000002">
    <property type="protein sequence ID" value="GHI60886.1"/>
    <property type="molecule type" value="Genomic_DNA"/>
</dbReference>
<evidence type="ECO:0000313" key="14">
    <source>
        <dbReference type="EMBL" id="GHI60886.1"/>
    </source>
</evidence>
<keyword evidence="15" id="KW-1185">Reference proteome</keyword>
<dbReference type="Proteomes" id="UP000649259">
    <property type="component" value="Unassembled WGS sequence"/>
</dbReference>
<evidence type="ECO:0000256" key="7">
    <source>
        <dbReference type="ARBA" id="ARBA00022989"/>
    </source>
</evidence>
<evidence type="ECO:0000256" key="3">
    <source>
        <dbReference type="ARBA" id="ARBA00022475"/>
    </source>
</evidence>
<feature type="transmembrane region" description="Helical" evidence="12">
    <location>
        <begin position="20"/>
        <end position="39"/>
    </location>
</feature>
<dbReference type="InterPro" id="IPR033885">
    <property type="entry name" value="AlkB/XylM"/>
</dbReference>
<organism evidence="14 15">
    <name type="scientific">Streptomyces asoensis</name>
    <dbReference type="NCBI Taxonomy" id="249586"/>
    <lineage>
        <taxon>Bacteria</taxon>
        <taxon>Bacillati</taxon>
        <taxon>Actinomycetota</taxon>
        <taxon>Actinomycetes</taxon>
        <taxon>Kitasatosporales</taxon>
        <taxon>Streptomycetaceae</taxon>
        <taxon>Streptomyces</taxon>
    </lineage>
</organism>
<evidence type="ECO:0000256" key="2">
    <source>
        <dbReference type="ARBA" id="ARBA00010823"/>
    </source>
</evidence>
<evidence type="ECO:0000256" key="10">
    <source>
        <dbReference type="ARBA" id="ARBA00023033"/>
    </source>
</evidence>
<keyword evidence="10" id="KW-0503">Monooxygenase</keyword>
<keyword evidence="6" id="KW-0479">Metal-binding</keyword>
<dbReference type="CDD" id="cd03512">
    <property type="entry name" value="Alkane-hydroxylase"/>
    <property type="match status" value="1"/>
</dbReference>
<keyword evidence="8" id="KW-0560">Oxidoreductase</keyword>
<name>A0ABQ3RYI8_9ACTN</name>
<comment type="similarity">
    <text evidence="2">Belongs to the fatty acid desaturase type 1 family. AlkB subfamily.</text>
</comment>
<dbReference type="PANTHER" id="PTHR38674">
    <property type="entry name" value="ALKANE 1-MONOOXYGENASE 1"/>
    <property type="match status" value="1"/>
</dbReference>
<accession>A0ABQ3RYI8</accession>
<dbReference type="GeneID" id="91470426"/>
<reference evidence="15" key="1">
    <citation type="submission" date="2023-07" db="EMBL/GenBank/DDBJ databases">
        <title>Whole genome shotgun sequence of Streptomyces cacaoi subsp. asoensis NBRC 13813.</title>
        <authorList>
            <person name="Komaki H."/>
            <person name="Tamura T."/>
        </authorList>
    </citation>
    <scope>NUCLEOTIDE SEQUENCE [LARGE SCALE GENOMIC DNA]</scope>
    <source>
        <strain evidence="15">NBRC 13813</strain>
    </source>
</reference>
<protein>
    <submittedName>
        <fullName evidence="14">Alkane 1-monooxygenase</fullName>
    </submittedName>
</protein>